<dbReference type="AlphaFoldDB" id="A0AAE1L7B0"/>
<comment type="caution">
    <text evidence="3">The sequence shown here is derived from an EMBL/GenBank/DDBJ whole genome shotgun (WGS) entry which is preliminary data.</text>
</comment>
<protein>
    <submittedName>
        <fullName evidence="3">ATP sulfurylase 4, chloroplastic</fullName>
    </submittedName>
</protein>
<reference evidence="3" key="1">
    <citation type="submission" date="2021-07" db="EMBL/GenBank/DDBJ databases">
        <authorList>
            <person name="Catto M.A."/>
            <person name="Jacobson A."/>
            <person name="Kennedy G."/>
            <person name="Labadie P."/>
            <person name="Hunt B.G."/>
            <person name="Srinivasan R."/>
        </authorList>
    </citation>
    <scope>NUCLEOTIDE SEQUENCE</scope>
    <source>
        <strain evidence="3">PL_HMW_Pooled</strain>
        <tissue evidence="3">Head</tissue>
    </source>
</reference>
<feature type="signal peptide" evidence="2">
    <location>
        <begin position="1"/>
        <end position="19"/>
    </location>
</feature>
<dbReference type="EMBL" id="JAHWGI010000085">
    <property type="protein sequence ID" value="KAK3909108.1"/>
    <property type="molecule type" value="Genomic_DNA"/>
</dbReference>
<sequence>MLISSILLVLLFSREAALSDIGCPYLLLLTSPLTGQPRPGCLTIDTFPYENIVSCNGSFKFGPVNQDEDKHFIVNYRIFKDSDWTTYDYHICEFSNDYIDECGNSISGCLLNSVECIKHPKESHINRTKDIEQLYHTSPPTDHKYLHFVVARNSGSVLKSCILYFPYQDDSNATQQDIKVGSTSGPLNPNSNPKHFLIIISIILSVIICICVCIIYFCPIQRIKQPDNDTGSIGLPKLKSTKNESPILFIYDSNRKSFKDIVFLVQNVIESTDKLKVINPCLELDSVASYNPNLWLQSHTSVETKYVLFLNQQLMKYLQNPNSVTRTHEDPLTLLLQTFFSDFLFRLSDDQVINIRSMDEETIRNQEMDLKGLCAQYLAEQAEII</sequence>
<feature type="chain" id="PRO_5042206470" evidence="2">
    <location>
        <begin position="20"/>
        <end position="385"/>
    </location>
</feature>
<keyword evidence="1" id="KW-0812">Transmembrane</keyword>
<keyword evidence="4" id="KW-1185">Reference proteome</keyword>
<proteinExistence type="predicted"/>
<name>A0AAE1L7B0_9NEOP</name>
<reference evidence="3" key="2">
    <citation type="journal article" date="2023" name="BMC Genomics">
        <title>Pest status, molecular evolution, and epigenetic factors derived from the genome assembly of Frankliniella fusca, a thysanopteran phytovirus vector.</title>
        <authorList>
            <person name="Catto M.A."/>
            <person name="Labadie P.E."/>
            <person name="Jacobson A.L."/>
            <person name="Kennedy G.G."/>
            <person name="Srinivasan R."/>
            <person name="Hunt B.G."/>
        </authorList>
    </citation>
    <scope>NUCLEOTIDE SEQUENCE</scope>
    <source>
        <strain evidence="3">PL_HMW_Pooled</strain>
    </source>
</reference>
<organism evidence="3 4">
    <name type="scientific">Frankliniella fusca</name>
    <dbReference type="NCBI Taxonomy" id="407009"/>
    <lineage>
        <taxon>Eukaryota</taxon>
        <taxon>Metazoa</taxon>
        <taxon>Ecdysozoa</taxon>
        <taxon>Arthropoda</taxon>
        <taxon>Hexapoda</taxon>
        <taxon>Insecta</taxon>
        <taxon>Pterygota</taxon>
        <taxon>Neoptera</taxon>
        <taxon>Paraneoptera</taxon>
        <taxon>Thysanoptera</taxon>
        <taxon>Terebrantia</taxon>
        <taxon>Thripoidea</taxon>
        <taxon>Thripidae</taxon>
        <taxon>Frankliniella</taxon>
    </lineage>
</organism>
<evidence type="ECO:0000256" key="2">
    <source>
        <dbReference type="SAM" id="SignalP"/>
    </source>
</evidence>
<evidence type="ECO:0000313" key="4">
    <source>
        <dbReference type="Proteomes" id="UP001219518"/>
    </source>
</evidence>
<gene>
    <name evidence="3" type="ORF">KUF71_003707</name>
</gene>
<keyword evidence="1" id="KW-0472">Membrane</keyword>
<dbReference type="Proteomes" id="UP001219518">
    <property type="component" value="Unassembled WGS sequence"/>
</dbReference>
<keyword evidence="2" id="KW-0732">Signal</keyword>
<evidence type="ECO:0000256" key="1">
    <source>
        <dbReference type="SAM" id="Phobius"/>
    </source>
</evidence>
<feature type="transmembrane region" description="Helical" evidence="1">
    <location>
        <begin position="196"/>
        <end position="218"/>
    </location>
</feature>
<accession>A0AAE1L7B0</accession>
<evidence type="ECO:0000313" key="3">
    <source>
        <dbReference type="EMBL" id="KAK3909108.1"/>
    </source>
</evidence>
<keyword evidence="1" id="KW-1133">Transmembrane helix</keyword>